<gene>
    <name evidence="2" type="ORF">Asi03nite_19100</name>
</gene>
<evidence type="ECO:0000313" key="3">
    <source>
        <dbReference type="Proteomes" id="UP000629619"/>
    </source>
</evidence>
<evidence type="ECO:0000313" key="2">
    <source>
        <dbReference type="EMBL" id="GIF04372.1"/>
    </source>
</evidence>
<accession>A0A919TIX5</accession>
<sequence length="194" mass="20489">MRLAHVLDILQDLHLASGHPEIAAVQRFGADAMPGGPSPSGLRVRYDTGSEAYLWGAVWPGETALPIPEVLPPPSRRAERAAVFAARLLEAARPGAFRAWDLVALPDLGPVGGRGKVPLGLRINCLDGTALLLRATAAGGPRREPDTEPHPPLPFPRPTPGHFPAPAVHRRPAARGPSRPCGGSERQPAVDGWA</sequence>
<reference evidence="2" key="1">
    <citation type="submission" date="2021-01" db="EMBL/GenBank/DDBJ databases">
        <title>Whole genome shotgun sequence of Actinoplanes siamensis NBRC 109076.</title>
        <authorList>
            <person name="Komaki H."/>
            <person name="Tamura T."/>
        </authorList>
    </citation>
    <scope>NUCLEOTIDE SEQUENCE</scope>
    <source>
        <strain evidence="2">NBRC 109076</strain>
    </source>
</reference>
<dbReference type="AlphaFoldDB" id="A0A919TIX5"/>
<dbReference type="RefSeq" id="WP_203678169.1">
    <property type="nucleotide sequence ID" value="NZ_BOMW01000018.1"/>
</dbReference>
<feature type="region of interest" description="Disordered" evidence="1">
    <location>
        <begin position="138"/>
        <end position="194"/>
    </location>
</feature>
<dbReference type="EMBL" id="BOMW01000018">
    <property type="protein sequence ID" value="GIF04372.1"/>
    <property type="molecule type" value="Genomic_DNA"/>
</dbReference>
<evidence type="ECO:0000256" key="1">
    <source>
        <dbReference type="SAM" id="MobiDB-lite"/>
    </source>
</evidence>
<protein>
    <submittedName>
        <fullName evidence="2">Uncharacterized protein</fullName>
    </submittedName>
</protein>
<name>A0A919TIX5_9ACTN</name>
<comment type="caution">
    <text evidence="2">The sequence shown here is derived from an EMBL/GenBank/DDBJ whole genome shotgun (WGS) entry which is preliminary data.</text>
</comment>
<dbReference type="Proteomes" id="UP000629619">
    <property type="component" value="Unassembled WGS sequence"/>
</dbReference>
<proteinExistence type="predicted"/>
<keyword evidence="3" id="KW-1185">Reference proteome</keyword>
<feature type="compositionally biased region" description="Pro residues" evidence="1">
    <location>
        <begin position="150"/>
        <end position="163"/>
    </location>
</feature>
<organism evidence="2 3">
    <name type="scientific">Actinoplanes siamensis</name>
    <dbReference type="NCBI Taxonomy" id="1223317"/>
    <lineage>
        <taxon>Bacteria</taxon>
        <taxon>Bacillati</taxon>
        <taxon>Actinomycetota</taxon>
        <taxon>Actinomycetes</taxon>
        <taxon>Micromonosporales</taxon>
        <taxon>Micromonosporaceae</taxon>
        <taxon>Actinoplanes</taxon>
    </lineage>
</organism>